<evidence type="ECO:0000256" key="1">
    <source>
        <dbReference type="SAM" id="MobiDB-lite"/>
    </source>
</evidence>
<feature type="region of interest" description="Disordered" evidence="1">
    <location>
        <begin position="1"/>
        <end position="22"/>
    </location>
</feature>
<organism evidence="2 3">
    <name type="scientific">Vibrio phage Vp_R1</name>
    <dbReference type="NCBI Taxonomy" id="2059867"/>
    <lineage>
        <taxon>Viruses</taxon>
        <taxon>Duplodnaviria</taxon>
        <taxon>Heunggongvirae</taxon>
        <taxon>Uroviricota</taxon>
        <taxon>Caudoviricetes</taxon>
        <taxon>Grimontviridae</taxon>
        <taxon>Dalianvirus</taxon>
        <taxon>Dalianvirus R1</taxon>
    </lineage>
</organism>
<evidence type="ECO:0000313" key="2">
    <source>
        <dbReference type="EMBL" id="AUG88483.1"/>
    </source>
</evidence>
<dbReference type="EMBL" id="MG603697">
    <property type="protein sequence ID" value="AUG88483.1"/>
    <property type="molecule type" value="Genomic_DNA"/>
</dbReference>
<dbReference type="Proteomes" id="UP000240283">
    <property type="component" value="Segment"/>
</dbReference>
<dbReference type="Gene3D" id="6.20.230.10">
    <property type="match status" value="1"/>
</dbReference>
<evidence type="ECO:0000313" key="3">
    <source>
        <dbReference type="Proteomes" id="UP000240283"/>
    </source>
</evidence>
<proteinExistence type="predicted"/>
<protein>
    <submittedName>
        <fullName evidence="2">Uncharacterized protein</fullName>
    </submittedName>
</protein>
<sequence length="103" mass="11731">MGNYTPRSEVNRANSSETNVGQYGFTNTYFESADLTDPRLYIEEAPMDGNLYGRKDGEWVIFFYDGGRVQQEIEDVTEDGVYGRKVGEWVFFSYDGGRITNGL</sequence>
<keyword evidence="3" id="KW-1185">Reference proteome</keyword>
<name>A0A2H5BQ68_9CAUD</name>
<reference evidence="2 3" key="1">
    <citation type="submission" date="2017-12" db="EMBL/GenBank/DDBJ databases">
        <title>Genomic analysis of a novel phage Vp_R1 lytic to Vibrio parahaemolyticus.</title>
        <authorList>
            <person name="Ren H."/>
            <person name="Li Z."/>
        </authorList>
    </citation>
    <scope>NUCLEOTIDE SEQUENCE [LARGE SCALE GENOMIC DNA]</scope>
</reference>
<accession>A0A2H5BQ68</accession>
<gene>
    <name evidence="2" type="ORF">VPR_119</name>
</gene>
<dbReference type="SUPFAM" id="SSF58046">
    <property type="entry name" value="Fibritin"/>
    <property type="match status" value="1"/>
</dbReference>